<dbReference type="GO" id="GO:0031929">
    <property type="term" value="P:TOR signaling"/>
    <property type="evidence" value="ECO:0007669"/>
    <property type="project" value="InterPro"/>
</dbReference>
<name>A0A8H5TM50_FUSHE</name>
<dbReference type="PANTHER" id="PTHR19842:SF2">
    <property type="entry name" value="WD REPEAT PROTEIN (AFU_ORTHOLOGUE AFUA_5G04300)"/>
    <property type="match status" value="1"/>
</dbReference>
<dbReference type="Proteomes" id="UP000567885">
    <property type="component" value="Unassembled WGS sequence"/>
</dbReference>
<evidence type="ECO:0000256" key="2">
    <source>
        <dbReference type="PROSITE-ProRule" id="PRU00221"/>
    </source>
</evidence>
<reference evidence="4 5" key="1">
    <citation type="submission" date="2020-05" db="EMBL/GenBank/DDBJ databases">
        <title>Identification and distribution of gene clusters putatively required for synthesis of sphingolipid metabolism inhibitors in phylogenetically diverse species of the filamentous fungus Fusarium.</title>
        <authorList>
            <person name="Kim H.-S."/>
            <person name="Busman M."/>
            <person name="Brown D.W."/>
            <person name="Divon H."/>
            <person name="Uhlig S."/>
            <person name="Proctor R.H."/>
        </authorList>
    </citation>
    <scope>NUCLEOTIDE SEQUENCE [LARGE SCALE GENOMIC DNA]</scope>
    <source>
        <strain evidence="4 5">NRRL 20693</strain>
    </source>
</reference>
<proteinExistence type="inferred from homology"/>
<dbReference type="PANTHER" id="PTHR19842">
    <property type="entry name" value="G BETA-LIKE PROTEIN GBL"/>
    <property type="match status" value="1"/>
</dbReference>
<protein>
    <submittedName>
        <fullName evidence="4">Long-chain acyl synthetase</fullName>
    </submittedName>
</protein>
<feature type="region of interest" description="Disordered" evidence="3">
    <location>
        <begin position="837"/>
        <end position="863"/>
    </location>
</feature>
<dbReference type="GO" id="GO:0032956">
    <property type="term" value="P:regulation of actin cytoskeleton organization"/>
    <property type="evidence" value="ECO:0007669"/>
    <property type="project" value="TreeGrafter"/>
</dbReference>
<dbReference type="InterPro" id="IPR015943">
    <property type="entry name" value="WD40/YVTN_repeat-like_dom_sf"/>
</dbReference>
<dbReference type="InterPro" id="IPR037588">
    <property type="entry name" value="MLST8"/>
</dbReference>
<feature type="compositionally biased region" description="Basic and acidic residues" evidence="3">
    <location>
        <begin position="431"/>
        <end position="446"/>
    </location>
</feature>
<keyword evidence="5" id="KW-1185">Reference proteome</keyword>
<dbReference type="AlphaFoldDB" id="A0A8H5TM50"/>
<comment type="similarity">
    <text evidence="1">Belongs to the WD repeat LST8 family.</text>
</comment>
<evidence type="ECO:0000313" key="4">
    <source>
        <dbReference type="EMBL" id="KAF5674755.1"/>
    </source>
</evidence>
<dbReference type="InterPro" id="IPR036322">
    <property type="entry name" value="WD40_repeat_dom_sf"/>
</dbReference>
<organism evidence="4 5">
    <name type="scientific">Fusarium heterosporum</name>
    <dbReference type="NCBI Taxonomy" id="42747"/>
    <lineage>
        <taxon>Eukaryota</taxon>
        <taxon>Fungi</taxon>
        <taxon>Dikarya</taxon>
        <taxon>Ascomycota</taxon>
        <taxon>Pezizomycotina</taxon>
        <taxon>Sordariomycetes</taxon>
        <taxon>Hypocreomycetidae</taxon>
        <taxon>Hypocreales</taxon>
        <taxon>Nectriaceae</taxon>
        <taxon>Fusarium</taxon>
        <taxon>Fusarium heterosporum species complex</taxon>
    </lineage>
</organism>
<keyword evidence="2" id="KW-0853">WD repeat</keyword>
<comment type="caution">
    <text evidence="4">The sequence shown here is derived from an EMBL/GenBank/DDBJ whole genome shotgun (WGS) entry which is preliminary data.</text>
</comment>
<dbReference type="GO" id="GO:0031932">
    <property type="term" value="C:TORC2 complex"/>
    <property type="evidence" value="ECO:0007669"/>
    <property type="project" value="InterPro"/>
</dbReference>
<dbReference type="Gene3D" id="2.130.10.10">
    <property type="entry name" value="YVTN repeat-like/Quinoprotein amine dehydrogenase"/>
    <property type="match status" value="1"/>
</dbReference>
<dbReference type="GO" id="GO:0031931">
    <property type="term" value="C:TORC1 complex"/>
    <property type="evidence" value="ECO:0007669"/>
    <property type="project" value="InterPro"/>
</dbReference>
<dbReference type="InterPro" id="IPR001680">
    <property type="entry name" value="WD40_rpt"/>
</dbReference>
<dbReference type="SMART" id="SM00320">
    <property type="entry name" value="WD40"/>
    <property type="match status" value="4"/>
</dbReference>
<gene>
    <name evidence="4" type="ORF">FHETE_2829</name>
</gene>
<feature type="region of interest" description="Disordered" evidence="3">
    <location>
        <begin position="938"/>
        <end position="967"/>
    </location>
</feature>
<evidence type="ECO:0000256" key="3">
    <source>
        <dbReference type="SAM" id="MobiDB-lite"/>
    </source>
</evidence>
<feature type="compositionally biased region" description="Basic residues" evidence="3">
    <location>
        <begin position="942"/>
        <end position="952"/>
    </location>
</feature>
<feature type="region of interest" description="Disordered" evidence="3">
    <location>
        <begin position="431"/>
        <end position="452"/>
    </location>
</feature>
<dbReference type="OrthoDB" id="10248252at2759"/>
<evidence type="ECO:0000256" key="1">
    <source>
        <dbReference type="ARBA" id="ARBA00009890"/>
    </source>
</evidence>
<dbReference type="SUPFAM" id="SSF50978">
    <property type="entry name" value="WD40 repeat-like"/>
    <property type="match status" value="1"/>
</dbReference>
<evidence type="ECO:0000313" key="5">
    <source>
        <dbReference type="Proteomes" id="UP000567885"/>
    </source>
</evidence>
<feature type="repeat" description="WD" evidence="2">
    <location>
        <begin position="741"/>
        <end position="775"/>
    </location>
</feature>
<dbReference type="EMBL" id="JAAGWQ010000045">
    <property type="protein sequence ID" value="KAF5674755.1"/>
    <property type="molecule type" value="Genomic_DNA"/>
</dbReference>
<accession>A0A8H5TM50</accession>
<sequence>MWSFIGHGNTPPAPIPLLNTLPLPCDEPPQKRRRVKVEESLPRKRPVKNCLVDQVTPLVEKAIGNLSRDVYHLKALAIRTLTELSIDKFFRRRWDETGGYLEPKDLEEIALQARDVVQKLADGPEFRILPQLSETPESRPRRQLISSRPTVVRTKQIKRIKKPEPPISYDVPITQPRDAPELPRFVQRQPYRPRERREPKPQNRFYQITHRPYLPAAHRKAIEDGTKKPINTSRELLSQPFVYHVDFSPEEIAEIMEQIALKAKKQVPATHEELLRQVMQGRLPTISGRSERDMNAFTSDLYEGLTAGTPRVLSFSGEPVTEETKRREGQLRRTSRLSSLLMAREMEGNRGFQRTRHYLNFQNEFNTLREDDFGVVAEFTNCAGDITTGAWVSNESFLCGTTTHSDTHNQQYNRPGNLLLCSTSKGTLRSFPDHRIPRPRVEKGENSTEAMRQSQDSWLYSSVVSSDYSAENDLAYTSSFDKTVKVWKVDPKGGHMRAVATWQHTANVNFVTAAKDSSGRVATAADSQTNAVRIYTVETGNEANSPYQTFSCSRTDAEGSDKWTYFPATMQWGQAKGCQHLLLVGYSPRSLTGDDLDIPEDKRNSGEIILWDAEQGLRIPVVTASTANVFEVTWHPTLQRFLVATTPTGLQIVSHRIKTQVHIFQRDKERLGGGGYAQFQALDCYASDINELTFVPNSFVHAYVTAACTDGKVYVWDTARGDKPIHTLQHGKPAEEYLGDREKEDTGVKFTAWNTTLDRFYTGSSDGVVKVWNVRKLKKPFIRDILTAPGPIAWGGFSPDSSKLAIGDATGRCFILSMDERDVVESHFMTLPGTSRRIRRPTPLIPHPEPELDPPGTEEEDNDIYTDDELEDANIEIYTRRTYLDSKFLELTGNPVIGAVQGPRYPSTNLYRREAHLNEDPSAPLLGEFERMQKESEAASIGRRRRSMRRVKNPAPPNQRLKSMHNENISQDLDVGKLERSELDDLVRAGALLNIEEDWGFSYEEVMSSD</sequence>
<dbReference type="PROSITE" id="PS50082">
    <property type="entry name" value="WD_REPEATS_2"/>
    <property type="match status" value="1"/>
</dbReference>